<dbReference type="PROSITE" id="PS51175">
    <property type="entry name" value="CBM6"/>
    <property type="match status" value="2"/>
</dbReference>
<dbReference type="AlphaFoldDB" id="A0A2S7IIJ8"/>
<dbReference type="InterPro" id="IPR006584">
    <property type="entry name" value="Cellulose-bd_IV"/>
</dbReference>
<comment type="caution">
    <text evidence="3">The sequence shown here is derived from an EMBL/GenBank/DDBJ whole genome shotgun (WGS) entry which is preliminary data.</text>
</comment>
<dbReference type="Gene3D" id="3.20.20.80">
    <property type="entry name" value="Glycosidases"/>
    <property type="match status" value="1"/>
</dbReference>
<keyword evidence="1" id="KW-0732">Signal</keyword>
<dbReference type="CDD" id="cd04080">
    <property type="entry name" value="CBM6_cellulase-like"/>
    <property type="match status" value="2"/>
</dbReference>
<evidence type="ECO:0000313" key="4">
    <source>
        <dbReference type="Proteomes" id="UP000239590"/>
    </source>
</evidence>
<dbReference type="PANTHER" id="PTHR12631">
    <property type="entry name" value="ALPHA-L-IDURONIDASE"/>
    <property type="match status" value="1"/>
</dbReference>
<feature type="domain" description="CBM6" evidence="2">
    <location>
        <begin position="159"/>
        <end position="280"/>
    </location>
</feature>
<dbReference type="InterPro" id="IPR026444">
    <property type="entry name" value="Secre_tail"/>
</dbReference>
<dbReference type="RefSeq" id="WP_104714659.1">
    <property type="nucleotide sequence ID" value="NZ_PTRA01000003.1"/>
</dbReference>
<sequence>MKTSLISLVIGILLAPGFLFASPLAYQPLPAKIEAESYVAMSGIQTETSSDVGAGLNVSHIDDNDWMDYDVSVPSAGVYVFQFRIANAYGNGLIEVRNAAGSVLNPTLSVPQTGGWQSWRTITTSLTLPAGNQRIRIFAKQGAFNFNYFEVVAPVSLPGKIEAESYISMNGINTETTTDVGGGLNISWIDDDDWLDYLVKVPTAGTYTFQFRIANAYGNGKIEIRNAAGSVLNATLSVPQTGGWQSWSTISTTATLPAGSQLLRIYARQGAFNLNYFEVTTGGAVVLPQAVLSFTAPANKVIGDAPFDLTVSSSQSGTPILVTSSNASVLSVSNASGSWKATVVGAGSATLTATQAGSALYTAATAVSQTVTVAAAPPFTGVVGTKITLDPKRWYQMNNVSNGLDALFDGITDVDVHTGYGKPLANYDSYYPLLEGESMTLQSIKFFDGPGNLEEYPLKIFIINDQWERIPVATFTGKSYGTWVGPYPDRESVFKLDVPISGARYLIINAWYQYPTEIELYGTHTPATVQPSPAPQKFVKFKDMLGVNGFEWNFEDANNPSVINESRMNVVKNFTGIRHYMDWERLEANEGKYTYNPTHSGGWNYDIIYERCKAAGIEVLACLKNLPNWLQQTYPESERDGENVPLRYGKDFTDPLSYLEQAKVGFQYAARYGSNPNVNPSLVTVNSAQRWTGDGINVVKIGMNVIKYLECDNERDKSWKGRKAYQTGREYAANLSAFYDGHKNTMGPGVGVKNADPNMKVVMGGIASATVDYVKGMIDWCKQYRGYKADGSVNLCWDVINYHFYTDDASSSQSGTSSRGAAPEVTKAALVADSFNQLAHQQAQDMPVWITEAGYDLNQGSPLKAIAIGNKTVEQTQADWILRTALLYARSGIDKLFLYQLYDDNPQSPIQFGSMGLINGDMTRKLATDYLVQVNKLLGEYSYQQTLSTSPFVDRYENNGQSIYALVVPGETGRTVSYTLDLKGAASALVYTPRAGGDAMQVTTVTATNGKVTLTVTETPSFVIPQGTASGGRVAAEVIKPTDVSLATLNVYPNPTADYVSIALDNDNLGPVDVLIYDMALSRVQNRIAYKKEKTSFIRKIDLTSLPKGLYLIEVKQGTQRSVKKVIKM</sequence>
<protein>
    <submittedName>
        <fullName evidence="3">Carbohydrate-binding protein</fullName>
    </submittedName>
</protein>
<feature type="domain" description="CBM6" evidence="2">
    <location>
        <begin position="31"/>
        <end position="152"/>
    </location>
</feature>
<evidence type="ECO:0000259" key="2">
    <source>
        <dbReference type="PROSITE" id="PS51175"/>
    </source>
</evidence>
<dbReference type="EMBL" id="PTRA01000003">
    <property type="protein sequence ID" value="PQA56106.1"/>
    <property type="molecule type" value="Genomic_DNA"/>
</dbReference>
<name>A0A2S7IIJ8_9BACT</name>
<dbReference type="GO" id="GO:0004553">
    <property type="term" value="F:hydrolase activity, hydrolyzing O-glycosyl compounds"/>
    <property type="evidence" value="ECO:0007669"/>
    <property type="project" value="TreeGrafter"/>
</dbReference>
<keyword evidence="4" id="KW-1185">Reference proteome</keyword>
<evidence type="ECO:0000313" key="3">
    <source>
        <dbReference type="EMBL" id="PQA56106.1"/>
    </source>
</evidence>
<dbReference type="SUPFAM" id="SSF49785">
    <property type="entry name" value="Galactose-binding domain-like"/>
    <property type="match status" value="2"/>
</dbReference>
<accession>A0A2S7IIJ8</accession>
<dbReference type="SMART" id="SM00606">
    <property type="entry name" value="CBD_IV"/>
    <property type="match status" value="2"/>
</dbReference>
<dbReference type="Gene3D" id="2.60.120.260">
    <property type="entry name" value="Galactose-binding domain-like"/>
    <property type="match status" value="2"/>
</dbReference>
<dbReference type="Pfam" id="PF18962">
    <property type="entry name" value="Por_Secre_tail"/>
    <property type="match status" value="1"/>
</dbReference>
<dbReference type="NCBIfam" id="TIGR04183">
    <property type="entry name" value="Por_Secre_tail"/>
    <property type="match status" value="1"/>
</dbReference>
<dbReference type="SUPFAM" id="SSF51445">
    <property type="entry name" value="(Trans)glycosidases"/>
    <property type="match status" value="1"/>
</dbReference>
<dbReference type="Pfam" id="PF03422">
    <property type="entry name" value="CBM_6"/>
    <property type="match status" value="2"/>
</dbReference>
<dbReference type="InterPro" id="IPR005084">
    <property type="entry name" value="CBM6"/>
</dbReference>
<dbReference type="Proteomes" id="UP000239590">
    <property type="component" value="Unassembled WGS sequence"/>
</dbReference>
<dbReference type="InterPro" id="IPR008979">
    <property type="entry name" value="Galactose-bd-like_sf"/>
</dbReference>
<reference evidence="4" key="1">
    <citation type="submission" date="2018-02" db="EMBL/GenBank/DDBJ databases">
        <title>Genome sequencing of Solimonas sp. HR-BB.</title>
        <authorList>
            <person name="Lee Y."/>
            <person name="Jeon C.O."/>
        </authorList>
    </citation>
    <scope>NUCLEOTIDE SEQUENCE [LARGE SCALE GENOMIC DNA]</scope>
    <source>
        <strain evidence="4">HR-U</strain>
    </source>
</reference>
<dbReference type="GO" id="GO:0030246">
    <property type="term" value="F:carbohydrate binding"/>
    <property type="evidence" value="ECO:0007669"/>
    <property type="project" value="InterPro"/>
</dbReference>
<dbReference type="InterPro" id="IPR017853">
    <property type="entry name" value="GH"/>
</dbReference>
<dbReference type="PANTHER" id="PTHR12631:SF10">
    <property type="entry name" value="BETA-XYLOSIDASE-LIKE PROTEIN-RELATED"/>
    <property type="match status" value="1"/>
</dbReference>
<organism evidence="3 4">
    <name type="scientific">Siphonobacter curvatus</name>
    <dbReference type="NCBI Taxonomy" id="2094562"/>
    <lineage>
        <taxon>Bacteria</taxon>
        <taxon>Pseudomonadati</taxon>
        <taxon>Bacteroidota</taxon>
        <taxon>Cytophagia</taxon>
        <taxon>Cytophagales</taxon>
        <taxon>Cytophagaceae</taxon>
        <taxon>Siphonobacter</taxon>
    </lineage>
</organism>
<gene>
    <name evidence="3" type="ORF">C5O19_17250</name>
</gene>
<dbReference type="OrthoDB" id="177731at2"/>
<evidence type="ECO:0000256" key="1">
    <source>
        <dbReference type="ARBA" id="ARBA00022729"/>
    </source>
</evidence>
<proteinExistence type="predicted"/>
<dbReference type="InterPro" id="IPR051923">
    <property type="entry name" value="Glycosyl_Hydrolase_39"/>
</dbReference>